<dbReference type="Gene3D" id="3.30.2010.10">
    <property type="entry name" value="Metalloproteases ('zincins'), catalytic domain"/>
    <property type="match status" value="1"/>
</dbReference>
<dbReference type="PANTHER" id="PTHR22726:SF1">
    <property type="entry name" value="METALLOENDOPEPTIDASE OMA1, MITOCHONDRIAL"/>
    <property type="match status" value="1"/>
</dbReference>
<evidence type="ECO:0000259" key="9">
    <source>
        <dbReference type="Pfam" id="PF23368"/>
    </source>
</evidence>
<protein>
    <submittedName>
        <fullName evidence="10">Beta-barrel assembly-enhancing protease</fullName>
    </submittedName>
</protein>
<evidence type="ECO:0000256" key="1">
    <source>
        <dbReference type="ARBA" id="ARBA00022670"/>
    </source>
</evidence>
<keyword evidence="1 6" id="KW-0645">Protease</keyword>
<keyword evidence="11" id="KW-1185">Reference proteome</keyword>
<evidence type="ECO:0000256" key="7">
    <source>
        <dbReference type="SAM" id="Phobius"/>
    </source>
</evidence>
<feature type="domain" description="Peptidase M48" evidence="8">
    <location>
        <begin position="170"/>
        <end position="343"/>
    </location>
</feature>
<dbReference type="Pfam" id="PF23368">
    <property type="entry name" value="DUF7092"/>
    <property type="match status" value="1"/>
</dbReference>
<evidence type="ECO:0000313" key="10">
    <source>
        <dbReference type="EMBL" id="VCU10215.1"/>
    </source>
</evidence>
<keyword evidence="3 6" id="KW-0378">Hydrolase</keyword>
<feature type="transmembrane region" description="Helical" evidence="7">
    <location>
        <begin position="105"/>
        <end position="124"/>
    </location>
</feature>
<dbReference type="GO" id="GO:0004222">
    <property type="term" value="F:metalloendopeptidase activity"/>
    <property type="evidence" value="ECO:0007669"/>
    <property type="project" value="InterPro"/>
</dbReference>
<evidence type="ECO:0000256" key="5">
    <source>
        <dbReference type="ARBA" id="ARBA00023049"/>
    </source>
</evidence>
<comment type="caution">
    <text evidence="10">The sequence shown here is derived from an EMBL/GenBank/DDBJ whole genome shotgun (WGS) entry which is preliminary data.</text>
</comment>
<name>A0A3S4CIQ3_9BRAD</name>
<keyword evidence="7" id="KW-1133">Transmembrane helix</keyword>
<dbReference type="AlphaFoldDB" id="A0A3S4CIQ3"/>
<dbReference type="GO" id="GO:0016020">
    <property type="term" value="C:membrane"/>
    <property type="evidence" value="ECO:0007669"/>
    <property type="project" value="TreeGrafter"/>
</dbReference>
<evidence type="ECO:0000256" key="6">
    <source>
        <dbReference type="RuleBase" id="RU003983"/>
    </source>
</evidence>
<keyword evidence="2" id="KW-0479">Metal-binding</keyword>
<dbReference type="PANTHER" id="PTHR22726">
    <property type="entry name" value="METALLOENDOPEPTIDASE OMA1"/>
    <property type="match status" value="1"/>
</dbReference>
<evidence type="ECO:0000256" key="2">
    <source>
        <dbReference type="ARBA" id="ARBA00022723"/>
    </source>
</evidence>
<dbReference type="GO" id="GO:0051603">
    <property type="term" value="P:proteolysis involved in protein catabolic process"/>
    <property type="evidence" value="ECO:0007669"/>
    <property type="project" value="TreeGrafter"/>
</dbReference>
<organism evidence="10 11">
    <name type="scientific">Rhodoplanes serenus</name>
    <dbReference type="NCBI Taxonomy" id="200615"/>
    <lineage>
        <taxon>Bacteria</taxon>
        <taxon>Pseudomonadati</taxon>
        <taxon>Pseudomonadota</taxon>
        <taxon>Alphaproteobacteria</taxon>
        <taxon>Hyphomicrobiales</taxon>
        <taxon>Nitrobacteraceae</taxon>
        <taxon>Rhodoplanes</taxon>
    </lineage>
</organism>
<reference evidence="11" key="1">
    <citation type="submission" date="2018-10" db="EMBL/GenBank/DDBJ databases">
        <authorList>
            <person name="Peiro R."/>
            <person name="Begona"/>
            <person name="Cbmso G."/>
            <person name="Lopez M."/>
            <person name="Gonzalez S."/>
            <person name="Sacristan E."/>
            <person name="Castillo E."/>
        </authorList>
    </citation>
    <scope>NUCLEOTIDE SEQUENCE [LARGE SCALE GENOMIC DNA]</scope>
</reference>
<comment type="cofactor">
    <cofactor evidence="6">
        <name>Zn(2+)</name>
        <dbReference type="ChEBI" id="CHEBI:29105"/>
    </cofactor>
    <text evidence="6">Binds 1 zinc ion per subunit.</text>
</comment>
<keyword evidence="4 6" id="KW-0862">Zinc</keyword>
<dbReference type="InterPro" id="IPR055518">
    <property type="entry name" value="DUF7092"/>
</dbReference>
<comment type="similarity">
    <text evidence="6">Belongs to the peptidase M48 family.</text>
</comment>
<dbReference type="EMBL" id="UWOC01000163">
    <property type="protein sequence ID" value="VCU10215.1"/>
    <property type="molecule type" value="Genomic_DNA"/>
</dbReference>
<gene>
    <name evidence="10" type="primary">bepA_6</name>
    <name evidence="10" type="ORF">RHODGE_RHODGE_03401</name>
</gene>
<dbReference type="GO" id="GO:0046872">
    <property type="term" value="F:metal ion binding"/>
    <property type="evidence" value="ECO:0007669"/>
    <property type="project" value="UniProtKB-KW"/>
</dbReference>
<evidence type="ECO:0000313" key="11">
    <source>
        <dbReference type="Proteomes" id="UP000289200"/>
    </source>
</evidence>
<dbReference type="Pfam" id="PF01435">
    <property type="entry name" value="Peptidase_M48"/>
    <property type="match status" value="1"/>
</dbReference>
<evidence type="ECO:0000256" key="4">
    <source>
        <dbReference type="ARBA" id="ARBA00022833"/>
    </source>
</evidence>
<feature type="domain" description="DUF7092" evidence="9">
    <location>
        <begin position="12"/>
        <end position="86"/>
    </location>
</feature>
<dbReference type="CDD" id="cd07332">
    <property type="entry name" value="M48C_Oma1_like"/>
    <property type="match status" value="1"/>
</dbReference>
<keyword evidence="7" id="KW-0812">Transmembrane</keyword>
<sequence>MTVADGDPDGDAIFWDGVVARRRPVTVRLAAAGVEIVENGVVVDRWAYGDLRQHDGGDTARFGCTSAEELARLEITDAGVAAALAARAPRLHPSDPKRGRQRLRIVVGSLAVAVSLVLTSLYLLPLAADRLVPFIPIAWEERLGGIADQQVKSLFGAETCTAPAGVAALDRLAARLAAAAGGSSEAGAPGAIRIAVLRSGVENAVTLPGGRIYLFDGLLRLSRDPDEVAGVLAHEIGHARARDGLRSLIRAGGTSYLLGLLFGDVSGSSAVVFAARLLVDSSHSREAERAADAESARIMAALDRPASPMAAFLLRVTGAKKGREISLLLSHPLSEERLAALKTIDRPASGPPLLDETEWAALKAICGQ</sequence>
<dbReference type="InterPro" id="IPR051156">
    <property type="entry name" value="Mito/Outer_Membr_Metalloprot"/>
</dbReference>
<dbReference type="Proteomes" id="UP000289200">
    <property type="component" value="Unassembled WGS sequence"/>
</dbReference>
<keyword evidence="7" id="KW-0472">Membrane</keyword>
<keyword evidence="5 6" id="KW-0482">Metalloprotease</keyword>
<evidence type="ECO:0000259" key="8">
    <source>
        <dbReference type="Pfam" id="PF01435"/>
    </source>
</evidence>
<evidence type="ECO:0000256" key="3">
    <source>
        <dbReference type="ARBA" id="ARBA00022801"/>
    </source>
</evidence>
<accession>A0A3S4CIQ3</accession>
<proteinExistence type="inferred from homology"/>
<dbReference type="InterPro" id="IPR001915">
    <property type="entry name" value="Peptidase_M48"/>
</dbReference>